<dbReference type="EMBL" id="MUYT01000004">
    <property type="protein sequence ID" value="OOS21710.1"/>
    <property type="molecule type" value="Genomic_DNA"/>
</dbReference>
<evidence type="ECO:0000313" key="2">
    <source>
        <dbReference type="EMBL" id="OOS21710.1"/>
    </source>
</evidence>
<organism evidence="2 3">
    <name type="scientific">Lwoffella lincolnii</name>
    <dbReference type="NCBI Taxonomy" id="90241"/>
    <lineage>
        <taxon>Bacteria</taxon>
        <taxon>Pseudomonadati</taxon>
        <taxon>Pseudomonadota</taxon>
        <taxon>Gammaproteobacteria</taxon>
        <taxon>Moraxellales</taxon>
        <taxon>Moraxellaceae</taxon>
        <taxon>Lwoffella</taxon>
    </lineage>
</organism>
<reference evidence="2 3" key="1">
    <citation type="submission" date="2017-02" db="EMBL/GenBank/DDBJ databases">
        <title>Draft genome sequence of Moraxella lincolnii CCUG 9405T type strain.</title>
        <authorList>
            <person name="Salva-Serra F."/>
            <person name="Engstrom-Jakobsson H."/>
            <person name="Thorell K."/>
            <person name="Jaen-Luchoro D."/>
            <person name="Gonzales-Siles L."/>
            <person name="Karlsson R."/>
            <person name="Yazdan S."/>
            <person name="Boulund F."/>
            <person name="Johnning A."/>
            <person name="Engstrand L."/>
            <person name="Kristiansson E."/>
            <person name="Moore E."/>
        </authorList>
    </citation>
    <scope>NUCLEOTIDE SEQUENCE [LARGE SCALE GENOMIC DNA]</scope>
    <source>
        <strain evidence="2 3">CCUG 9405</strain>
    </source>
</reference>
<keyword evidence="3" id="KW-1185">Reference proteome</keyword>
<sequence length="270" mass="31977">MKHIIQIISLITAKQRREHISSHFAHLNMPFKFFDAVNKETLHLVLSKYPLNFTKDGLTDGEKACFLSHYLLWQRLCASDNNYLIVCEDDVVLSPDVGKLLENLPAIMQDCDILKFETMLRPVVIEPDWQKTFEGFVLRKLKTENMGTAGYVVSKDMACHLVNFFKDARIHQPIDHYLFRDFLSMDKKIYQTVPAFAIQDDVLNSDKNHLRSDLHDERIKRRNNKRLHSNKLIREFLRLFQPFNTRYRKEKRDDRLIVNYGQIIMFKTDD</sequence>
<protein>
    <recommendedName>
        <fullName evidence="1">Glycosyl transferase family 25 domain-containing protein</fullName>
    </recommendedName>
</protein>
<dbReference type="InterPro" id="IPR002654">
    <property type="entry name" value="Glyco_trans_25"/>
</dbReference>
<proteinExistence type="predicted"/>
<name>A0A1T0CH86_9GAMM</name>
<accession>A0A1T0CH86</accession>
<evidence type="ECO:0000259" key="1">
    <source>
        <dbReference type="Pfam" id="PF01755"/>
    </source>
</evidence>
<dbReference type="CDD" id="cd06532">
    <property type="entry name" value="Glyco_transf_25"/>
    <property type="match status" value="1"/>
</dbReference>
<gene>
    <name evidence="2" type="ORF">B0682_03465</name>
</gene>
<comment type="caution">
    <text evidence="2">The sequence shown here is derived from an EMBL/GenBank/DDBJ whole genome shotgun (WGS) entry which is preliminary data.</text>
</comment>
<evidence type="ECO:0000313" key="3">
    <source>
        <dbReference type="Proteomes" id="UP000191094"/>
    </source>
</evidence>
<dbReference type="RefSeq" id="WP_078306681.1">
    <property type="nucleotide sequence ID" value="NZ_CP147511.1"/>
</dbReference>
<feature type="domain" description="Glycosyl transferase family 25" evidence="1">
    <location>
        <begin position="5"/>
        <end position="176"/>
    </location>
</feature>
<dbReference type="AlphaFoldDB" id="A0A1T0CH86"/>
<dbReference type="STRING" id="90241.B0682_03465"/>
<dbReference type="OrthoDB" id="9816113at2"/>
<dbReference type="Proteomes" id="UP000191094">
    <property type="component" value="Unassembled WGS sequence"/>
</dbReference>
<dbReference type="Pfam" id="PF01755">
    <property type="entry name" value="Glyco_transf_25"/>
    <property type="match status" value="1"/>
</dbReference>